<dbReference type="Proteomes" id="UP000242287">
    <property type="component" value="Unassembled WGS sequence"/>
</dbReference>
<evidence type="ECO:0000313" key="1">
    <source>
        <dbReference type="EMBL" id="PFH50008.1"/>
    </source>
</evidence>
<sequence length="221" mass="25095">MPLYVSHRKSIRWPPADPSEPTDTIVLTGETGVFVDVRIVKGSNALDWAIAGYRTQTGTNTVKFTHLIDSRSENTDGLEEHCTNTVLSDGSVLEVGEMVNPETGKVAPYEEVWLDEEQKQTVTRWSAVTRAIFIRDVDNRTWQGRVGDWQLGLGRNGDGTFWAWQAVKGNGVEGEWRVVRETKVKDEKRGGIIPEIYYGDWKEGQIIEWQSRSWVVLELRC</sequence>
<dbReference type="InterPro" id="IPR031818">
    <property type="entry name" value="Hri1"/>
</dbReference>
<dbReference type="AlphaFoldDB" id="A0A2A9NIV2"/>
<name>A0A2A9NIV2_9AGAR</name>
<dbReference type="STRING" id="703135.A0A2A9NIV2"/>
<dbReference type="Gene3D" id="2.40.128.320">
    <property type="entry name" value="Protein HRI1, N-terminal domain"/>
    <property type="match status" value="1"/>
</dbReference>
<gene>
    <name evidence="1" type="ORF">AMATHDRAFT_146334</name>
</gene>
<evidence type="ECO:0008006" key="3">
    <source>
        <dbReference type="Google" id="ProtNLM"/>
    </source>
</evidence>
<dbReference type="OrthoDB" id="4045395at2759"/>
<accession>A0A2A9NIV2</accession>
<evidence type="ECO:0000313" key="2">
    <source>
        <dbReference type="Proteomes" id="UP000242287"/>
    </source>
</evidence>
<reference evidence="1 2" key="1">
    <citation type="submission" date="2014-02" db="EMBL/GenBank/DDBJ databases">
        <title>Transposable element dynamics among asymbiotic and ectomycorrhizal Amanita fungi.</title>
        <authorList>
            <consortium name="DOE Joint Genome Institute"/>
            <person name="Hess J."/>
            <person name="Skrede I."/>
            <person name="Wolfe B."/>
            <person name="LaButti K."/>
            <person name="Ohm R.A."/>
            <person name="Grigoriev I.V."/>
            <person name="Pringle A."/>
        </authorList>
    </citation>
    <scope>NUCLEOTIDE SEQUENCE [LARGE SCALE GENOMIC DNA]</scope>
    <source>
        <strain evidence="1 2">SKay4041</strain>
    </source>
</reference>
<dbReference type="EMBL" id="KZ302014">
    <property type="protein sequence ID" value="PFH50008.1"/>
    <property type="molecule type" value="Genomic_DNA"/>
</dbReference>
<dbReference type="InterPro" id="IPR043047">
    <property type="entry name" value="Hri1_N_sf"/>
</dbReference>
<protein>
    <recommendedName>
        <fullName evidence="3">Protein HRI1</fullName>
    </recommendedName>
</protein>
<organism evidence="1 2">
    <name type="scientific">Amanita thiersii Skay4041</name>
    <dbReference type="NCBI Taxonomy" id="703135"/>
    <lineage>
        <taxon>Eukaryota</taxon>
        <taxon>Fungi</taxon>
        <taxon>Dikarya</taxon>
        <taxon>Basidiomycota</taxon>
        <taxon>Agaricomycotina</taxon>
        <taxon>Agaricomycetes</taxon>
        <taxon>Agaricomycetidae</taxon>
        <taxon>Agaricales</taxon>
        <taxon>Pluteineae</taxon>
        <taxon>Amanitaceae</taxon>
        <taxon>Amanita</taxon>
    </lineage>
</organism>
<keyword evidence="2" id="KW-1185">Reference proteome</keyword>
<dbReference type="Pfam" id="PF16815">
    <property type="entry name" value="HRI1"/>
    <property type="match status" value="1"/>
</dbReference>
<proteinExistence type="predicted"/>